<evidence type="ECO:0000259" key="6">
    <source>
        <dbReference type="Pfam" id="PF02837"/>
    </source>
</evidence>
<keyword evidence="2" id="KW-0378">Hydrolase</keyword>
<evidence type="ECO:0000259" key="4">
    <source>
        <dbReference type="Pfam" id="PF00703"/>
    </source>
</evidence>
<dbReference type="GO" id="GO:0004553">
    <property type="term" value="F:hydrolase activity, hydrolyzing O-glycosyl compounds"/>
    <property type="evidence" value="ECO:0007669"/>
    <property type="project" value="InterPro"/>
</dbReference>
<evidence type="ECO:0000313" key="8">
    <source>
        <dbReference type="Proteomes" id="UP000078486"/>
    </source>
</evidence>
<dbReference type="Pfam" id="PF00703">
    <property type="entry name" value="Glyco_hydro_2"/>
    <property type="match status" value="1"/>
</dbReference>
<feature type="domain" description="Glycosyl hydrolases family 2 sugar binding" evidence="6">
    <location>
        <begin position="144"/>
        <end position="248"/>
    </location>
</feature>
<gene>
    <name evidence="7" type="ORF">AW736_04265</name>
</gene>
<dbReference type="PANTHER" id="PTHR42732:SF1">
    <property type="entry name" value="BETA-MANNOSIDASE"/>
    <property type="match status" value="1"/>
</dbReference>
<dbReference type="InterPro" id="IPR013783">
    <property type="entry name" value="Ig-like_fold"/>
</dbReference>
<dbReference type="Gene3D" id="2.60.120.260">
    <property type="entry name" value="Galactose-binding domain-like"/>
    <property type="match status" value="1"/>
</dbReference>
<evidence type="ECO:0008006" key="9">
    <source>
        <dbReference type="Google" id="ProtNLM"/>
    </source>
</evidence>
<feature type="domain" description="Glycoside hydrolase family 2 catalytic" evidence="5">
    <location>
        <begin position="357"/>
        <end position="505"/>
    </location>
</feature>
<evidence type="ECO:0000256" key="3">
    <source>
        <dbReference type="ARBA" id="ARBA00023295"/>
    </source>
</evidence>
<evidence type="ECO:0000313" key="7">
    <source>
        <dbReference type="EMBL" id="OAM91236.1"/>
    </source>
</evidence>
<dbReference type="InterPro" id="IPR006104">
    <property type="entry name" value="Glyco_hydro_2_N"/>
</dbReference>
<name>A0A178IQ49_9BACT</name>
<dbReference type="AlphaFoldDB" id="A0A178IQ49"/>
<accession>A0A178IQ49</accession>
<sequence>MLQLPPHPWKRPHPRYANISFVPRSSKLVPNLFQNLFMGRLRYLLAILTLFTARAHAHADANVLVINSYKKYSSVQYLNGQWQRTAIRLFANEADAYSNALAANDAAAFTGTYNVPEDLWAHMSKEKVTADFTKDKRFLALHVKRVFTVTKKNDRRYLMRFGAVAYYGEVHVNGVNVGSHKGAYTPFCLDVTRALKNDENTVVVKVINDIEPGPVNWNPETPLKHVYGPLWGMQELRGGIWQDVCLIETSRDSIAECLISTDIDKKSVTLDLTFYADRERDATLAFTLTDNKTGREVATMTRRVRLAPDGTAVVTLAYDDVTLWDMDNPQLYTLRVRIDGNADIYQDTFGFRRFEANGRNFYLNGRRVYLFGGNMYSAGYFKNPEGSRRQLPALVRSLASQKAKGYNTFRTPHAPMPEVFYRMADEVGVLIYDEWANAFTRKAHDEFYAQNEREVEEWFKMNYNRASVVMYALGNEVPVQKALFSPYAKIKALDRMNRPVSASGIMGVVSRKDKFSNAVADSGDEWLKVDFLDFHPYTGVAGDWATMPEVIAQMRDKAEAVLGVKDLPMVFWESIGFSWGGYKKAEKYPAIVSNPSVYVEELNAFAKRGWGIGGSFPAAIGFKNLADKEKGVAHGFKTNLKRISEILRFDGIDSVAGFAPWQGLLDARATEWTSQAYTPVYARIKEHDMHFSSGKTYKRTLEIVNHSSFDATISSISVKMESGTESKTLYQARNMAIAPFSPVAREFSFEAPGVDAFAAARIFIVYEYAQSGVSRSVTNTYDAVLCPARKVPVLATRPRAVAYLKEEGAVAKASERWLASLGILCDVIRSLQDAPKYSHVVVSENTFATADDTLALRGGELNAWLAGGGKLLILEQQTLKSDAPLVEGLSLAPVQGVTHGVTFNEIVAGQSPFLQGINDQRFWDYFNANAGVISKTVAYPMQADTIVLSALHKYSVGSSSFGMSLTYKKIGSGALVVSCVDVFSRLDEDGVADAYADNLFTQFLSNN</sequence>
<dbReference type="SUPFAM" id="SSF51445">
    <property type="entry name" value="(Trans)glycosidases"/>
    <property type="match status" value="1"/>
</dbReference>
<dbReference type="InterPro" id="IPR006103">
    <property type="entry name" value="Glyco_hydro_2_cat"/>
</dbReference>
<reference evidence="7 8" key="1">
    <citation type="submission" date="2016-01" db="EMBL/GenBank/DDBJ databases">
        <title>High potential of lignocellulose degradation of a new Verrucomicrobia species.</title>
        <authorList>
            <person name="Wang Y."/>
            <person name="Shi Y."/>
            <person name="Qiu Z."/>
            <person name="Liu S."/>
            <person name="Yang H."/>
        </authorList>
    </citation>
    <scope>NUCLEOTIDE SEQUENCE [LARGE SCALE GENOMIC DNA]</scope>
    <source>
        <strain evidence="7 8">TSB47</strain>
    </source>
</reference>
<feature type="domain" description="Glycoside hydrolase family 2 immunoglobulin-like beta-sandwich" evidence="4">
    <location>
        <begin position="258"/>
        <end position="352"/>
    </location>
</feature>
<dbReference type="InterPro" id="IPR017853">
    <property type="entry name" value="GH"/>
</dbReference>
<dbReference type="Pfam" id="PF02837">
    <property type="entry name" value="Glyco_hydro_2_N"/>
    <property type="match status" value="1"/>
</dbReference>
<organism evidence="7 8">
    <name type="scientific">Termitidicoccus mucosus</name>
    <dbReference type="NCBI Taxonomy" id="1184151"/>
    <lineage>
        <taxon>Bacteria</taxon>
        <taxon>Pseudomonadati</taxon>
        <taxon>Verrucomicrobiota</taxon>
        <taxon>Opitutia</taxon>
        <taxon>Opitutales</taxon>
        <taxon>Opitutaceae</taxon>
        <taxon>Termitidicoccus</taxon>
    </lineage>
</organism>
<comment type="similarity">
    <text evidence="1">Belongs to the glycosyl hydrolase 2 family.</text>
</comment>
<evidence type="ECO:0000256" key="1">
    <source>
        <dbReference type="ARBA" id="ARBA00007401"/>
    </source>
</evidence>
<proteinExistence type="inferred from homology"/>
<dbReference type="SUPFAM" id="SSF49785">
    <property type="entry name" value="Galactose-binding domain-like"/>
    <property type="match status" value="1"/>
</dbReference>
<dbReference type="PANTHER" id="PTHR42732">
    <property type="entry name" value="BETA-GALACTOSIDASE"/>
    <property type="match status" value="1"/>
</dbReference>
<dbReference type="SUPFAM" id="SSF49303">
    <property type="entry name" value="beta-Galactosidase/glucuronidase domain"/>
    <property type="match status" value="1"/>
</dbReference>
<dbReference type="Gene3D" id="3.20.20.80">
    <property type="entry name" value="Glycosidases"/>
    <property type="match status" value="1"/>
</dbReference>
<dbReference type="GO" id="GO:0005975">
    <property type="term" value="P:carbohydrate metabolic process"/>
    <property type="evidence" value="ECO:0007669"/>
    <property type="project" value="InterPro"/>
</dbReference>
<dbReference type="OrthoDB" id="9801077at2"/>
<dbReference type="InterPro" id="IPR036156">
    <property type="entry name" value="Beta-gal/glucu_dom_sf"/>
</dbReference>
<dbReference type="InterPro" id="IPR051913">
    <property type="entry name" value="GH2_Domain-Containing"/>
</dbReference>
<dbReference type="InterPro" id="IPR006102">
    <property type="entry name" value="Ig-like_GH2"/>
</dbReference>
<keyword evidence="8" id="KW-1185">Reference proteome</keyword>
<comment type="caution">
    <text evidence="7">The sequence shown here is derived from an EMBL/GenBank/DDBJ whole genome shotgun (WGS) entry which is preliminary data.</text>
</comment>
<protein>
    <recommendedName>
        <fullName evidence="9">Beta-galactosidase</fullName>
    </recommendedName>
</protein>
<dbReference type="InterPro" id="IPR008979">
    <property type="entry name" value="Galactose-bd-like_sf"/>
</dbReference>
<keyword evidence="3" id="KW-0326">Glycosidase</keyword>
<evidence type="ECO:0000259" key="5">
    <source>
        <dbReference type="Pfam" id="PF02836"/>
    </source>
</evidence>
<dbReference type="Pfam" id="PF02836">
    <property type="entry name" value="Glyco_hydro_2_C"/>
    <property type="match status" value="1"/>
</dbReference>
<dbReference type="STRING" id="1184151.AW736_04265"/>
<dbReference type="Proteomes" id="UP000078486">
    <property type="component" value="Unassembled WGS sequence"/>
</dbReference>
<dbReference type="Gene3D" id="2.60.40.10">
    <property type="entry name" value="Immunoglobulins"/>
    <property type="match status" value="1"/>
</dbReference>
<dbReference type="EMBL" id="LRRQ01000034">
    <property type="protein sequence ID" value="OAM91236.1"/>
    <property type="molecule type" value="Genomic_DNA"/>
</dbReference>
<evidence type="ECO:0000256" key="2">
    <source>
        <dbReference type="ARBA" id="ARBA00022801"/>
    </source>
</evidence>